<reference evidence="3 4" key="1">
    <citation type="submission" date="2024-06" db="EMBL/GenBank/DDBJ databases">
        <title>Sorghum-associated microbial communities from plants grown in Nebraska, USA.</title>
        <authorList>
            <person name="Schachtman D."/>
        </authorList>
    </citation>
    <scope>NUCLEOTIDE SEQUENCE [LARGE SCALE GENOMIC DNA]</scope>
    <source>
        <strain evidence="3 4">2814</strain>
    </source>
</reference>
<dbReference type="EMBL" id="JBEPTF010000001">
    <property type="protein sequence ID" value="MET4682489.1"/>
    <property type="molecule type" value="Genomic_DNA"/>
</dbReference>
<dbReference type="SUPFAM" id="SSF56601">
    <property type="entry name" value="beta-lactamase/transpeptidase-like"/>
    <property type="match status" value="1"/>
</dbReference>
<dbReference type="InterPro" id="IPR050491">
    <property type="entry name" value="AmpC-like"/>
</dbReference>
<dbReference type="InterPro" id="IPR001466">
    <property type="entry name" value="Beta-lactam-related"/>
</dbReference>
<organism evidence="3 4">
    <name type="scientific">Brevundimonas faecalis</name>
    <dbReference type="NCBI Taxonomy" id="947378"/>
    <lineage>
        <taxon>Bacteria</taxon>
        <taxon>Pseudomonadati</taxon>
        <taxon>Pseudomonadota</taxon>
        <taxon>Alphaproteobacteria</taxon>
        <taxon>Caulobacterales</taxon>
        <taxon>Caulobacteraceae</taxon>
        <taxon>Brevundimonas</taxon>
    </lineage>
</organism>
<protein>
    <submittedName>
        <fullName evidence="3">CubicO group peptidase (Beta-lactamase class C family)</fullName>
    </submittedName>
</protein>
<name>A0ABV2R7D4_9CAUL</name>
<proteinExistence type="predicted"/>
<evidence type="ECO:0000259" key="2">
    <source>
        <dbReference type="Pfam" id="PF00144"/>
    </source>
</evidence>
<dbReference type="PANTHER" id="PTHR46825">
    <property type="entry name" value="D-ALANYL-D-ALANINE-CARBOXYPEPTIDASE/ENDOPEPTIDASE AMPH"/>
    <property type="match status" value="1"/>
</dbReference>
<comment type="caution">
    <text evidence="3">The sequence shown here is derived from an EMBL/GenBank/DDBJ whole genome shotgun (WGS) entry which is preliminary data.</text>
</comment>
<evidence type="ECO:0000313" key="3">
    <source>
        <dbReference type="EMBL" id="MET4682489.1"/>
    </source>
</evidence>
<sequence>MSGFRVCAVAMTAMLSWSCAGASVVRAEPAQERAAMADIDAFVRRAMAEVAVVPGLSLAVVRGDEAMMTAGYGVADVETGAPADARTRFYIASATKAFTALSIAAMARRGEVDLEAPLASWSGETALPADMAAQTSLTDLLSHRSGLDNEPISFRAAYSGDHSWEGMQALLAETVRRPDAPRGTFRYSNVGYNLATTLLEGRFGRDWRELVERETTGPLGMTATTARIEEARLRSVIASGHLADTGAPRVSPLQKEDATMQSAGGLVSTAQDMALWLEVQLNDGVLDGRRVFPEGLVASTHRALAAQDTTFGAYRREGYGLGWQIGWSGDERLIHHFGNFAGSRAHVSFMPERGVGVAVMINEDAVAGELADLVADYVYDRLNGRADLAAAYEEKLTALKARRDRRVEGLARARAERAQRPWTLSQPLSSYAGTYVSPAMGRMLVAAEEGGLRVWIGVLAAKAEAYPDPETIRVELVPLNGQTIRFEAPDRLVFEGRAFVREAARP</sequence>
<feature type="chain" id="PRO_5047340279" evidence="1">
    <location>
        <begin position="23"/>
        <end position="506"/>
    </location>
</feature>
<accession>A0ABV2R7D4</accession>
<evidence type="ECO:0000256" key="1">
    <source>
        <dbReference type="SAM" id="SignalP"/>
    </source>
</evidence>
<dbReference type="Pfam" id="PF00144">
    <property type="entry name" value="Beta-lactamase"/>
    <property type="match status" value="1"/>
</dbReference>
<dbReference type="Proteomes" id="UP001549313">
    <property type="component" value="Unassembled WGS sequence"/>
</dbReference>
<feature type="domain" description="Beta-lactamase-related" evidence="2">
    <location>
        <begin position="43"/>
        <end position="365"/>
    </location>
</feature>
<gene>
    <name evidence="3" type="ORF">ABIE19_000398</name>
</gene>
<dbReference type="RefSeq" id="WP_354087434.1">
    <property type="nucleotide sequence ID" value="NZ_JBEPTF010000001.1"/>
</dbReference>
<dbReference type="PANTHER" id="PTHR46825:SF15">
    <property type="entry name" value="BETA-LACTAMASE-RELATED DOMAIN-CONTAINING PROTEIN"/>
    <property type="match status" value="1"/>
</dbReference>
<feature type="signal peptide" evidence="1">
    <location>
        <begin position="1"/>
        <end position="22"/>
    </location>
</feature>
<dbReference type="InterPro" id="IPR012338">
    <property type="entry name" value="Beta-lactam/transpept-like"/>
</dbReference>
<keyword evidence="4" id="KW-1185">Reference proteome</keyword>
<dbReference type="Gene3D" id="3.40.710.10">
    <property type="entry name" value="DD-peptidase/beta-lactamase superfamily"/>
    <property type="match status" value="1"/>
</dbReference>
<keyword evidence="1" id="KW-0732">Signal</keyword>
<evidence type="ECO:0000313" key="4">
    <source>
        <dbReference type="Proteomes" id="UP001549313"/>
    </source>
</evidence>